<comment type="caution">
    <text evidence="2">The sequence shown here is derived from an EMBL/GenBank/DDBJ whole genome shotgun (WGS) entry which is preliminary data.</text>
</comment>
<feature type="region of interest" description="Disordered" evidence="1">
    <location>
        <begin position="185"/>
        <end position="238"/>
    </location>
</feature>
<dbReference type="AlphaFoldDB" id="A0A8K0X1D0"/>
<feature type="region of interest" description="Disordered" evidence="1">
    <location>
        <begin position="110"/>
        <end position="150"/>
    </location>
</feature>
<evidence type="ECO:0000256" key="1">
    <source>
        <dbReference type="SAM" id="MobiDB-lite"/>
    </source>
</evidence>
<sequence length="238" mass="26215">MPQHDHVPGPSIATPHKVAAAHFNSPPSWISPCHLQSNPDQYPFIEGTVAEWLTRRPARKLLFWTFSGKPVPSGASVRIRSVSTHHQAPTMVHNILFCCSHFCRARQHPAGPVTPPVPLRTSSHVPTALHPREPAASTSPAAANETCSSPSPVAFCKPDPRSHIISCLFSMDVETKKTRRVRPFRMTCHPPGEDYDGQARAVGESDTERPGRSPQRRNLHRGRPRELSGSGFSGTSRR</sequence>
<evidence type="ECO:0000313" key="2">
    <source>
        <dbReference type="EMBL" id="KAH7353483.1"/>
    </source>
</evidence>
<name>A0A8K0X1D0_9PEZI</name>
<reference evidence="2" key="1">
    <citation type="journal article" date="2021" name="Nat. Commun.">
        <title>Genetic determinants of endophytism in the Arabidopsis root mycobiome.</title>
        <authorList>
            <person name="Mesny F."/>
            <person name="Miyauchi S."/>
            <person name="Thiergart T."/>
            <person name="Pickel B."/>
            <person name="Atanasova L."/>
            <person name="Karlsson M."/>
            <person name="Huettel B."/>
            <person name="Barry K.W."/>
            <person name="Haridas S."/>
            <person name="Chen C."/>
            <person name="Bauer D."/>
            <person name="Andreopoulos W."/>
            <person name="Pangilinan J."/>
            <person name="LaButti K."/>
            <person name="Riley R."/>
            <person name="Lipzen A."/>
            <person name="Clum A."/>
            <person name="Drula E."/>
            <person name="Henrissat B."/>
            <person name="Kohler A."/>
            <person name="Grigoriev I.V."/>
            <person name="Martin F.M."/>
            <person name="Hacquard S."/>
        </authorList>
    </citation>
    <scope>NUCLEOTIDE SEQUENCE</scope>
    <source>
        <strain evidence="2">MPI-CAGE-AT-0016</strain>
    </source>
</reference>
<dbReference type="Proteomes" id="UP000813385">
    <property type="component" value="Unassembled WGS sequence"/>
</dbReference>
<feature type="compositionally biased region" description="Basic residues" evidence="1">
    <location>
        <begin position="214"/>
        <end position="223"/>
    </location>
</feature>
<feature type="compositionally biased region" description="Polar residues" evidence="1">
    <location>
        <begin position="136"/>
        <end position="150"/>
    </location>
</feature>
<protein>
    <submittedName>
        <fullName evidence="2">Uncharacterized protein</fullName>
    </submittedName>
</protein>
<gene>
    <name evidence="2" type="ORF">B0T11DRAFT_118208</name>
</gene>
<keyword evidence="3" id="KW-1185">Reference proteome</keyword>
<organism evidence="2 3">
    <name type="scientific">Plectosphaerella cucumerina</name>
    <dbReference type="NCBI Taxonomy" id="40658"/>
    <lineage>
        <taxon>Eukaryota</taxon>
        <taxon>Fungi</taxon>
        <taxon>Dikarya</taxon>
        <taxon>Ascomycota</taxon>
        <taxon>Pezizomycotina</taxon>
        <taxon>Sordariomycetes</taxon>
        <taxon>Hypocreomycetidae</taxon>
        <taxon>Glomerellales</taxon>
        <taxon>Plectosphaerellaceae</taxon>
        <taxon>Plectosphaerella</taxon>
    </lineage>
</organism>
<evidence type="ECO:0000313" key="3">
    <source>
        <dbReference type="Proteomes" id="UP000813385"/>
    </source>
</evidence>
<dbReference type="EMBL" id="JAGPXD010000005">
    <property type="protein sequence ID" value="KAH7353483.1"/>
    <property type="molecule type" value="Genomic_DNA"/>
</dbReference>
<proteinExistence type="predicted"/>
<accession>A0A8K0X1D0</accession>